<dbReference type="InterPro" id="IPR000536">
    <property type="entry name" value="Nucl_hrmn_rcpt_lig-bd"/>
</dbReference>
<gene>
    <name evidence="15" type="ORF">PMAYCL1PPCAC_22614</name>
</gene>
<feature type="compositionally biased region" description="Polar residues" evidence="12">
    <location>
        <begin position="1"/>
        <end position="14"/>
    </location>
</feature>
<dbReference type="PROSITE" id="PS51030">
    <property type="entry name" value="NUCLEAR_REC_DBD_2"/>
    <property type="match status" value="1"/>
</dbReference>
<evidence type="ECO:0000256" key="8">
    <source>
        <dbReference type="ARBA" id="ARBA00023163"/>
    </source>
</evidence>
<evidence type="ECO:0000256" key="3">
    <source>
        <dbReference type="ARBA" id="ARBA00022723"/>
    </source>
</evidence>
<comment type="caution">
    <text evidence="15">The sequence shown here is derived from an EMBL/GenBank/DDBJ whole genome shotgun (WGS) entry which is preliminary data.</text>
</comment>
<feature type="compositionally biased region" description="Polar residues" evidence="12">
    <location>
        <begin position="21"/>
        <end position="34"/>
    </location>
</feature>
<dbReference type="PANTHER" id="PTHR47630">
    <property type="entry name" value="NUCLEAR HORMONE RECEPTOR FAMILY-RELATED-RELATED"/>
    <property type="match status" value="1"/>
</dbReference>
<dbReference type="InterPro" id="IPR013088">
    <property type="entry name" value="Znf_NHR/GATA"/>
</dbReference>
<dbReference type="GO" id="GO:0008270">
    <property type="term" value="F:zinc ion binding"/>
    <property type="evidence" value="ECO:0007669"/>
    <property type="project" value="UniProtKB-KW"/>
</dbReference>
<dbReference type="InterPro" id="IPR001628">
    <property type="entry name" value="Znf_hrmn_rcpt"/>
</dbReference>
<dbReference type="Gene3D" id="1.10.565.10">
    <property type="entry name" value="Retinoid X Receptor"/>
    <property type="match status" value="1"/>
</dbReference>
<comment type="subcellular location">
    <subcellularLocation>
        <location evidence="1 11">Nucleus</location>
    </subcellularLocation>
</comment>
<dbReference type="PRINTS" id="PR00047">
    <property type="entry name" value="STROIDFINGER"/>
</dbReference>
<dbReference type="Pfam" id="PF00104">
    <property type="entry name" value="Hormone_recep"/>
    <property type="match status" value="1"/>
</dbReference>
<dbReference type="InterPro" id="IPR052499">
    <property type="entry name" value="C.elegans_NHRs"/>
</dbReference>
<sequence>MQQLYSSGPSSSNDIKPEPSGSPSARTASNTPVTPTRRPRGGNAVVPGAGTVLVCVVCGDQAFGKHYGVNACNGCKGFFRRSVWNNRVYSCRFEGNCAIAKEHRNVCRSCRLKQCFESGMNPRAVQSERELAQNRTKEEDDEGRGESESPQPEMTSREVQTDRIKTECPSPTAFEDEEKVNMMIGVANRLFQHNRQILARCESTLAESYAENANREKATDISFAAAFFNPQFSLRSPITPTGERPAALTDALQDFRRCFTLFADWCQALPEFNRMKKEDQIVIAKNRFGVFYWWMCAGWSAQVGCNGVCYANRTYFPVESAQQCLSDIENVAERMINNLIGPLIEMRVDEIEKAVMCAIIIFQDELPNLSAEGKVALRENRALFVKALHYYVKNKLQNSSTNAACRIGKLMLLLAAATDLVHKTKDNVMLNDVLHIVDWGEWSTEIRRYSSTLDSLMH</sequence>
<dbReference type="FunFam" id="3.30.50.10:FF:000030">
    <property type="entry name" value="Nuclear Hormone Receptor family"/>
    <property type="match status" value="1"/>
</dbReference>
<dbReference type="Proteomes" id="UP001328107">
    <property type="component" value="Unassembled WGS sequence"/>
</dbReference>
<feature type="compositionally biased region" description="Basic and acidic residues" evidence="12">
    <location>
        <begin position="155"/>
        <end position="166"/>
    </location>
</feature>
<keyword evidence="10 11" id="KW-0539">Nucleus</keyword>
<dbReference type="PROSITE" id="PS51843">
    <property type="entry name" value="NR_LBD"/>
    <property type="match status" value="1"/>
</dbReference>
<dbReference type="CDD" id="cd06960">
    <property type="entry name" value="NR_DBD_HNF4A"/>
    <property type="match status" value="1"/>
</dbReference>
<keyword evidence="7 11" id="KW-0238">DNA-binding</keyword>
<dbReference type="GO" id="GO:0003700">
    <property type="term" value="F:DNA-binding transcription factor activity"/>
    <property type="evidence" value="ECO:0007669"/>
    <property type="project" value="InterPro"/>
</dbReference>
<name>A0AAN5CYG9_9BILA</name>
<proteinExistence type="inferred from homology"/>
<reference evidence="16" key="1">
    <citation type="submission" date="2022-10" db="EMBL/GenBank/DDBJ databases">
        <title>Genome assembly of Pristionchus species.</title>
        <authorList>
            <person name="Yoshida K."/>
            <person name="Sommer R.J."/>
        </authorList>
    </citation>
    <scope>NUCLEOTIDE SEQUENCE [LARGE SCALE GENOMIC DNA]</scope>
    <source>
        <strain evidence="16">RS5460</strain>
    </source>
</reference>
<evidence type="ECO:0000256" key="2">
    <source>
        <dbReference type="ARBA" id="ARBA00005993"/>
    </source>
</evidence>
<feature type="domain" description="NR LBD" evidence="14">
    <location>
        <begin position="204"/>
        <end position="450"/>
    </location>
</feature>
<keyword evidence="9 11" id="KW-0675">Receptor</keyword>
<feature type="region of interest" description="Disordered" evidence="12">
    <location>
        <begin position="1"/>
        <end position="44"/>
    </location>
</feature>
<dbReference type="EMBL" id="BTRK01000005">
    <property type="protein sequence ID" value="GMR52419.1"/>
    <property type="molecule type" value="Genomic_DNA"/>
</dbReference>
<evidence type="ECO:0000256" key="7">
    <source>
        <dbReference type="ARBA" id="ARBA00023125"/>
    </source>
</evidence>
<evidence type="ECO:0000259" key="13">
    <source>
        <dbReference type="PROSITE" id="PS51030"/>
    </source>
</evidence>
<evidence type="ECO:0000256" key="5">
    <source>
        <dbReference type="ARBA" id="ARBA00022833"/>
    </source>
</evidence>
<dbReference type="GO" id="GO:0005634">
    <property type="term" value="C:nucleus"/>
    <property type="evidence" value="ECO:0007669"/>
    <property type="project" value="UniProtKB-SubCell"/>
</dbReference>
<dbReference type="SUPFAM" id="SSF48508">
    <property type="entry name" value="Nuclear receptor ligand-binding domain"/>
    <property type="match status" value="1"/>
</dbReference>
<dbReference type="PANTHER" id="PTHR47630:SF4">
    <property type="entry name" value="NUCLEAR HORMONE RECEPTOR FAMILY MEMBER NHR-62"/>
    <property type="match status" value="1"/>
</dbReference>
<feature type="region of interest" description="Disordered" evidence="12">
    <location>
        <begin position="124"/>
        <end position="169"/>
    </location>
</feature>
<feature type="domain" description="Nuclear receptor" evidence="13">
    <location>
        <begin position="52"/>
        <end position="127"/>
    </location>
</feature>
<evidence type="ECO:0000256" key="6">
    <source>
        <dbReference type="ARBA" id="ARBA00023015"/>
    </source>
</evidence>
<accession>A0AAN5CYG9</accession>
<dbReference type="PROSITE" id="PS00031">
    <property type="entry name" value="NUCLEAR_REC_DBD_1"/>
    <property type="match status" value="1"/>
</dbReference>
<evidence type="ECO:0000256" key="1">
    <source>
        <dbReference type="ARBA" id="ARBA00004123"/>
    </source>
</evidence>
<keyword evidence="16" id="KW-1185">Reference proteome</keyword>
<keyword evidence="5 11" id="KW-0862">Zinc</keyword>
<evidence type="ECO:0000256" key="12">
    <source>
        <dbReference type="SAM" id="MobiDB-lite"/>
    </source>
</evidence>
<keyword evidence="3 11" id="KW-0479">Metal-binding</keyword>
<keyword evidence="8 11" id="KW-0804">Transcription</keyword>
<organism evidence="15 16">
    <name type="scientific">Pristionchus mayeri</name>
    <dbReference type="NCBI Taxonomy" id="1317129"/>
    <lineage>
        <taxon>Eukaryota</taxon>
        <taxon>Metazoa</taxon>
        <taxon>Ecdysozoa</taxon>
        <taxon>Nematoda</taxon>
        <taxon>Chromadorea</taxon>
        <taxon>Rhabditida</taxon>
        <taxon>Rhabditina</taxon>
        <taxon>Diplogasteromorpha</taxon>
        <taxon>Diplogasteroidea</taxon>
        <taxon>Neodiplogasteridae</taxon>
        <taxon>Pristionchus</taxon>
    </lineage>
</organism>
<keyword evidence="4 11" id="KW-0863">Zinc-finger</keyword>
<dbReference type="CDD" id="cd06157">
    <property type="entry name" value="NR_LBD"/>
    <property type="match status" value="1"/>
</dbReference>
<keyword evidence="6 11" id="KW-0805">Transcription regulation</keyword>
<dbReference type="Pfam" id="PF00105">
    <property type="entry name" value="zf-C4"/>
    <property type="match status" value="1"/>
</dbReference>
<evidence type="ECO:0000256" key="9">
    <source>
        <dbReference type="ARBA" id="ARBA00023170"/>
    </source>
</evidence>
<evidence type="ECO:0000313" key="15">
    <source>
        <dbReference type="EMBL" id="GMR52419.1"/>
    </source>
</evidence>
<dbReference type="GO" id="GO:0000978">
    <property type="term" value="F:RNA polymerase II cis-regulatory region sequence-specific DNA binding"/>
    <property type="evidence" value="ECO:0007669"/>
    <property type="project" value="InterPro"/>
</dbReference>
<evidence type="ECO:0000256" key="4">
    <source>
        <dbReference type="ARBA" id="ARBA00022771"/>
    </source>
</evidence>
<comment type="similarity">
    <text evidence="2 11">Belongs to the nuclear hormone receptor family.</text>
</comment>
<dbReference type="SMART" id="SM00399">
    <property type="entry name" value="ZnF_C4"/>
    <property type="match status" value="1"/>
</dbReference>
<evidence type="ECO:0000256" key="10">
    <source>
        <dbReference type="ARBA" id="ARBA00023242"/>
    </source>
</evidence>
<dbReference type="SUPFAM" id="SSF57716">
    <property type="entry name" value="Glucocorticoid receptor-like (DNA-binding domain)"/>
    <property type="match status" value="1"/>
</dbReference>
<evidence type="ECO:0000259" key="14">
    <source>
        <dbReference type="PROSITE" id="PS51843"/>
    </source>
</evidence>
<evidence type="ECO:0000256" key="11">
    <source>
        <dbReference type="RuleBase" id="RU004334"/>
    </source>
</evidence>
<protein>
    <submittedName>
        <fullName evidence="15">Uncharacterized protein</fullName>
    </submittedName>
</protein>
<dbReference type="SMART" id="SM00430">
    <property type="entry name" value="HOLI"/>
    <property type="match status" value="1"/>
</dbReference>
<feature type="compositionally biased region" description="Basic and acidic residues" evidence="12">
    <location>
        <begin position="126"/>
        <end position="138"/>
    </location>
</feature>
<evidence type="ECO:0000313" key="16">
    <source>
        <dbReference type="Proteomes" id="UP001328107"/>
    </source>
</evidence>
<dbReference type="AlphaFoldDB" id="A0AAN5CYG9"/>
<dbReference type="InterPro" id="IPR035500">
    <property type="entry name" value="NHR-like_dom_sf"/>
</dbReference>
<dbReference type="Gene3D" id="3.30.50.10">
    <property type="entry name" value="Erythroid Transcription Factor GATA-1, subunit A"/>
    <property type="match status" value="1"/>
</dbReference>
<dbReference type="InterPro" id="IPR049636">
    <property type="entry name" value="HNF4-like_DBD"/>
</dbReference>